<reference evidence="2 3" key="1">
    <citation type="submission" date="2017-06" db="EMBL/GenBank/DDBJ databases">
        <authorList>
            <person name="Varghese N."/>
            <person name="Submissions S."/>
        </authorList>
    </citation>
    <scope>NUCLEOTIDE SEQUENCE [LARGE SCALE GENOMIC DNA]</scope>
    <source>
        <strain evidence="2 3">DSM 26989</strain>
    </source>
</reference>
<keyword evidence="3" id="KW-1185">Reference proteome</keyword>
<dbReference type="InterPro" id="IPR038765">
    <property type="entry name" value="Papain-like_cys_pep_sf"/>
</dbReference>
<feature type="domain" description="Transglutaminase-like" evidence="1">
    <location>
        <begin position="272"/>
        <end position="347"/>
    </location>
</feature>
<dbReference type="AlphaFoldDB" id="A0AA94ISI6"/>
<keyword evidence="2" id="KW-0645">Protease</keyword>
<dbReference type="Pfam" id="PF01841">
    <property type="entry name" value="Transglut_core"/>
    <property type="match status" value="1"/>
</dbReference>
<dbReference type="SUPFAM" id="SSF54001">
    <property type="entry name" value="Cysteine proteinases"/>
    <property type="match status" value="1"/>
</dbReference>
<dbReference type="GO" id="GO:0006508">
    <property type="term" value="P:proteolysis"/>
    <property type="evidence" value="ECO:0007669"/>
    <property type="project" value="UniProtKB-KW"/>
</dbReference>
<proteinExistence type="predicted"/>
<dbReference type="GO" id="GO:0008233">
    <property type="term" value="F:peptidase activity"/>
    <property type="evidence" value="ECO:0007669"/>
    <property type="project" value="UniProtKB-KW"/>
</dbReference>
<dbReference type="Gene3D" id="2.60.40.3140">
    <property type="match status" value="1"/>
</dbReference>
<dbReference type="Proteomes" id="UP000198427">
    <property type="component" value="Unassembled WGS sequence"/>
</dbReference>
<name>A0AA94ISI6_9BACT</name>
<evidence type="ECO:0000313" key="3">
    <source>
        <dbReference type="Proteomes" id="UP000198427"/>
    </source>
</evidence>
<accession>A0AA94ISI6</accession>
<gene>
    <name evidence="2" type="ORF">SAMN06265364_10366</name>
</gene>
<evidence type="ECO:0000313" key="2">
    <source>
        <dbReference type="EMBL" id="SNR65704.1"/>
    </source>
</evidence>
<dbReference type="Gene3D" id="2.60.120.1130">
    <property type="match status" value="1"/>
</dbReference>
<dbReference type="EMBL" id="FZNZ01000003">
    <property type="protein sequence ID" value="SNR65704.1"/>
    <property type="molecule type" value="Genomic_DNA"/>
</dbReference>
<sequence>MHVVFISHFQVITNRQYNDFYLFYLQMVSYLKTIRSLVTVLLFTCCTTYAQAQQWDDKILISQCDEQYTLTFDGDKPIVKNIEKITYQSNSVTKVMPETTVFYGEFISLDNISGHGQKQYTNVTPENVFYDDTKACTLQGEISKKGKTSSASFERTFKDIKYFTRVYLLEDYFIQHKTLTITIPKKLAGYRLKEMNFEGYNIQVTHESTPTDEVYRYTMTNCNRMKEDPHMPPSSSVYPYLLIIGPFADVNDLYTWSMKMADVDCNIPNLQSLLAEINKTSKTPEDRISNTYRWVQDNIRYIAYEAGIAGHRPDTPAEVLRKRYGDCKGMALLLTTLLKAQGFDARWTDIGTEEIPFKMSDVPTLASADHVICTLLYKGKTYFIDATCKHIPYTYTPQHIQGSQAMIANGDRPRLEIVPVRKPDESIDSLSYNYQLQGDALVGTATYMTRGDMKEWFMTVSDKAGSKHNDDLLANNLNSDTHNMTVSDVKWVDDDPRHEWGKFTGNVVNKPAVQQADGELYIEMSPHNNLFDARIDTTQRTHDFYLPVRCNVVRQAVLTIPAGYRVDYLPSSATFNTPEGTFTCQFVQNGNVITFRQKMQINKRQIPLKNIPQWNDALRKWTDACNEQVVLKRR</sequence>
<protein>
    <submittedName>
        <fullName evidence="2">Transglutaminase-like enzyme, putative cysteine protease</fullName>
    </submittedName>
</protein>
<dbReference type="InterPro" id="IPR002931">
    <property type="entry name" value="Transglutaminase-like"/>
</dbReference>
<keyword evidence="2" id="KW-0378">Hydrolase</keyword>
<dbReference type="Gene3D" id="3.10.620.30">
    <property type="match status" value="1"/>
</dbReference>
<organism evidence="2 3">
    <name type="scientific">Prevotella jejuni</name>
    <dbReference type="NCBI Taxonomy" id="1177574"/>
    <lineage>
        <taxon>Bacteria</taxon>
        <taxon>Pseudomonadati</taxon>
        <taxon>Bacteroidota</taxon>
        <taxon>Bacteroidia</taxon>
        <taxon>Bacteroidales</taxon>
        <taxon>Prevotellaceae</taxon>
        <taxon>Prevotella</taxon>
    </lineage>
</organism>
<comment type="caution">
    <text evidence="2">The sequence shown here is derived from an EMBL/GenBank/DDBJ whole genome shotgun (WGS) entry which is preliminary data.</text>
</comment>
<evidence type="ECO:0000259" key="1">
    <source>
        <dbReference type="Pfam" id="PF01841"/>
    </source>
</evidence>